<protein>
    <submittedName>
        <fullName evidence="1">Uncharacterized protein</fullName>
    </submittedName>
</protein>
<keyword evidence="2" id="KW-1185">Reference proteome</keyword>
<accession>A0ABW2RJT7</accession>
<dbReference type="RefSeq" id="WP_379864536.1">
    <property type="nucleotide sequence ID" value="NZ_JBHTBW010000021.1"/>
</dbReference>
<comment type="caution">
    <text evidence="1">The sequence shown here is derived from an EMBL/GenBank/DDBJ whole genome shotgun (WGS) entry which is preliminary data.</text>
</comment>
<proteinExistence type="predicted"/>
<sequence length="63" mass="7019">MKPYFENGSRYRCALFPSGFSRPERLLQASPGLVTKARSSLIQNKERSDLACTVTDGEDGRLP</sequence>
<dbReference type="EMBL" id="JBHTBW010000021">
    <property type="protein sequence ID" value="MFC7441243.1"/>
    <property type="molecule type" value="Genomic_DNA"/>
</dbReference>
<dbReference type="Proteomes" id="UP001596500">
    <property type="component" value="Unassembled WGS sequence"/>
</dbReference>
<organism evidence="1 2">
    <name type="scientific">Laceyella putida</name>
    <dbReference type="NCBI Taxonomy" id="110101"/>
    <lineage>
        <taxon>Bacteria</taxon>
        <taxon>Bacillati</taxon>
        <taxon>Bacillota</taxon>
        <taxon>Bacilli</taxon>
        <taxon>Bacillales</taxon>
        <taxon>Thermoactinomycetaceae</taxon>
        <taxon>Laceyella</taxon>
    </lineage>
</organism>
<reference evidence="2" key="1">
    <citation type="journal article" date="2019" name="Int. J. Syst. Evol. Microbiol.">
        <title>The Global Catalogue of Microorganisms (GCM) 10K type strain sequencing project: providing services to taxonomists for standard genome sequencing and annotation.</title>
        <authorList>
            <consortium name="The Broad Institute Genomics Platform"/>
            <consortium name="The Broad Institute Genome Sequencing Center for Infectious Disease"/>
            <person name="Wu L."/>
            <person name="Ma J."/>
        </authorList>
    </citation>
    <scope>NUCLEOTIDE SEQUENCE [LARGE SCALE GENOMIC DNA]</scope>
    <source>
        <strain evidence="2">CGMCC 1.12942</strain>
    </source>
</reference>
<evidence type="ECO:0000313" key="1">
    <source>
        <dbReference type="EMBL" id="MFC7441243.1"/>
    </source>
</evidence>
<evidence type="ECO:0000313" key="2">
    <source>
        <dbReference type="Proteomes" id="UP001596500"/>
    </source>
</evidence>
<name>A0ABW2RJT7_9BACL</name>
<gene>
    <name evidence="1" type="ORF">ACFQNG_08740</name>
</gene>